<gene>
    <name evidence="2" type="ORF">EIP91_005188</name>
</gene>
<dbReference type="Pfam" id="PF13409">
    <property type="entry name" value="GST_N_2"/>
    <property type="match status" value="1"/>
</dbReference>
<dbReference type="AlphaFoldDB" id="A0A4R0RFW8"/>
<sequence length="258" mass="29543">MSEIVFYDIPGKTEDTKAWSPSTWRTRYSLNFKGIPYRTEWVEYPEIEKVCKEIGAEPTDKSPDGKPLYTFPVIHDPSTNTILSDSTPIAEYLDKTYPDSPKLFPPGTKGFHAAFDSAFYSILARTPSLWNLVALGACTNLTPRSEAFFRDTFWRRRCDETTPIEELAGSEGSERKEQNWREVEADWVKIGTWYEASGGLFLTGGETPCYADIVLAAWLVWARQSWGKGSEDWKRLERLDGGRWGRFMKAFEKYEAVV</sequence>
<dbReference type="STRING" id="92696.A0A4R0RFW8"/>
<evidence type="ECO:0000313" key="3">
    <source>
        <dbReference type="Proteomes" id="UP000292702"/>
    </source>
</evidence>
<dbReference type="InterPro" id="IPR004045">
    <property type="entry name" value="Glutathione_S-Trfase_N"/>
</dbReference>
<reference evidence="2 3" key="1">
    <citation type="submission" date="2018-11" db="EMBL/GenBank/DDBJ databases">
        <title>Genome assembly of Steccherinum ochraceum LE-BIN_3174, the white-rot fungus of the Steccherinaceae family (The Residual Polyporoid clade, Polyporales, Basidiomycota).</title>
        <authorList>
            <person name="Fedorova T.V."/>
            <person name="Glazunova O.A."/>
            <person name="Landesman E.O."/>
            <person name="Moiseenko K.V."/>
            <person name="Psurtseva N.V."/>
            <person name="Savinova O.S."/>
            <person name="Shakhova N.V."/>
            <person name="Tyazhelova T.V."/>
            <person name="Vasina D.V."/>
        </authorList>
    </citation>
    <scope>NUCLEOTIDE SEQUENCE [LARGE SCALE GENOMIC DNA]</scope>
    <source>
        <strain evidence="2 3">LE-BIN_3174</strain>
    </source>
</reference>
<organism evidence="2 3">
    <name type="scientific">Steccherinum ochraceum</name>
    <dbReference type="NCBI Taxonomy" id="92696"/>
    <lineage>
        <taxon>Eukaryota</taxon>
        <taxon>Fungi</taxon>
        <taxon>Dikarya</taxon>
        <taxon>Basidiomycota</taxon>
        <taxon>Agaricomycotina</taxon>
        <taxon>Agaricomycetes</taxon>
        <taxon>Polyporales</taxon>
        <taxon>Steccherinaceae</taxon>
        <taxon>Steccherinum</taxon>
    </lineage>
</organism>
<dbReference type="OrthoDB" id="4951845at2759"/>
<dbReference type="InterPro" id="IPR054416">
    <property type="entry name" value="GST_UstS-like_C"/>
</dbReference>
<dbReference type="EMBL" id="RWJN01000286">
    <property type="protein sequence ID" value="TCD63609.1"/>
    <property type="molecule type" value="Genomic_DNA"/>
</dbReference>
<protein>
    <recommendedName>
        <fullName evidence="1">GST N-terminal domain-containing protein</fullName>
    </recommendedName>
</protein>
<dbReference type="Pfam" id="PF22041">
    <property type="entry name" value="GST_C_7"/>
    <property type="match status" value="1"/>
</dbReference>
<dbReference type="Gene3D" id="3.40.30.10">
    <property type="entry name" value="Glutaredoxin"/>
    <property type="match status" value="1"/>
</dbReference>
<dbReference type="InterPro" id="IPR036249">
    <property type="entry name" value="Thioredoxin-like_sf"/>
</dbReference>
<evidence type="ECO:0000313" key="2">
    <source>
        <dbReference type="EMBL" id="TCD63609.1"/>
    </source>
</evidence>
<dbReference type="Proteomes" id="UP000292702">
    <property type="component" value="Unassembled WGS sequence"/>
</dbReference>
<evidence type="ECO:0000259" key="1">
    <source>
        <dbReference type="PROSITE" id="PS50404"/>
    </source>
</evidence>
<proteinExistence type="predicted"/>
<comment type="caution">
    <text evidence="2">The sequence shown here is derived from an EMBL/GenBank/DDBJ whole genome shotgun (WGS) entry which is preliminary data.</text>
</comment>
<dbReference type="SUPFAM" id="SSF52833">
    <property type="entry name" value="Thioredoxin-like"/>
    <property type="match status" value="1"/>
</dbReference>
<feature type="domain" description="GST N-terminal" evidence="1">
    <location>
        <begin position="10"/>
        <end position="101"/>
    </location>
</feature>
<name>A0A4R0RFW8_9APHY</name>
<dbReference type="Gene3D" id="1.20.1050.10">
    <property type="match status" value="1"/>
</dbReference>
<accession>A0A4R0RFW8</accession>
<dbReference type="PROSITE" id="PS50404">
    <property type="entry name" value="GST_NTER"/>
    <property type="match status" value="1"/>
</dbReference>
<keyword evidence="3" id="KW-1185">Reference proteome</keyword>